<name>R9PII8_AGAAL</name>
<gene>
    <name evidence="1" type="ORF">AALB_1255</name>
</gene>
<comment type="caution">
    <text evidence="1">The sequence shown here is derived from an EMBL/GenBank/DDBJ whole genome shotgun (WGS) entry which is preliminary data.</text>
</comment>
<protein>
    <submittedName>
        <fullName evidence="1">Uncharacterized protein</fullName>
    </submittedName>
</protein>
<dbReference type="AlphaFoldDB" id="R9PII8"/>
<dbReference type="STRING" id="1331007.AALB_1255"/>
<dbReference type="EMBL" id="BARX01000006">
    <property type="protein sequence ID" value="GAD01175.1"/>
    <property type="molecule type" value="Genomic_DNA"/>
</dbReference>
<accession>R9PII8</accession>
<dbReference type="Proteomes" id="UP000014461">
    <property type="component" value="Unassembled WGS sequence"/>
</dbReference>
<evidence type="ECO:0000313" key="2">
    <source>
        <dbReference type="Proteomes" id="UP000014461"/>
    </source>
</evidence>
<proteinExistence type="predicted"/>
<keyword evidence="2" id="KW-1185">Reference proteome</keyword>
<evidence type="ECO:0000313" key="1">
    <source>
        <dbReference type="EMBL" id="GAD01175.1"/>
    </source>
</evidence>
<organism evidence="1 2">
    <name type="scientific">Agarivorans albus MKT 106</name>
    <dbReference type="NCBI Taxonomy" id="1331007"/>
    <lineage>
        <taxon>Bacteria</taxon>
        <taxon>Pseudomonadati</taxon>
        <taxon>Pseudomonadota</taxon>
        <taxon>Gammaproteobacteria</taxon>
        <taxon>Alteromonadales</taxon>
        <taxon>Alteromonadaceae</taxon>
        <taxon>Agarivorans</taxon>
    </lineage>
</organism>
<reference evidence="1" key="1">
    <citation type="journal article" date="2013" name="Genome Announc.">
        <title>Draft Genome Sequence of Agarivorans albus Strain MKT 106T, an Agarolytic Marine Bacterium.</title>
        <authorList>
            <person name="Yasuike M."/>
            <person name="Nakamura Y."/>
            <person name="Kai W."/>
            <person name="Fujiwara A."/>
            <person name="Fukui Y."/>
            <person name="Satomi M."/>
            <person name="Sano M."/>
        </authorList>
    </citation>
    <scope>NUCLEOTIDE SEQUENCE [LARGE SCALE GENOMIC DNA]</scope>
</reference>
<sequence length="191" mass="21357">MPQRFARMKGQGVVFIASLRAAEKAGGVWLAFQDSDGNSAVQANDLVSFAQVSHIDWLSKAQIEVEFKVLHWGKVTSGKPGFSSTWVSPTLCADKIELWPNTSIQKNTAALQSALANINLQYPELQTANLEQSVQSVQSEQVKNLCWRWLELLPLPICTKQRLLKSPSASLCIRYLGFILRQSDRFTHLAR</sequence>